<protein>
    <recommendedName>
        <fullName evidence="4">Antitoxin</fullName>
    </recommendedName>
</protein>
<evidence type="ECO:0000313" key="2">
    <source>
        <dbReference type="EMBL" id="EYB67132.1"/>
    </source>
</evidence>
<dbReference type="RefSeq" id="WP_034359239.1">
    <property type="nucleotide sequence ID" value="NZ_JHAC01000049.1"/>
</dbReference>
<keyword evidence="3" id="KW-1185">Reference proteome</keyword>
<reference evidence="2 3" key="1">
    <citation type="submission" date="2014-03" db="EMBL/GenBank/DDBJ databases">
        <title>Draft genome sequence of Deinococcus phoenicis 1P10ME.</title>
        <authorList>
            <person name="Stepanov V.G."/>
            <person name="Vaishampayan P."/>
            <person name="Venkateswaran K."/>
            <person name="Fox G.E."/>
        </authorList>
    </citation>
    <scope>NUCLEOTIDE SEQUENCE [LARGE SCALE GENOMIC DNA]</scope>
    <source>
        <strain evidence="2 3">1P10ME</strain>
    </source>
</reference>
<evidence type="ECO:0000313" key="3">
    <source>
        <dbReference type="Proteomes" id="UP000020492"/>
    </source>
</evidence>
<dbReference type="InterPro" id="IPR036165">
    <property type="entry name" value="YefM-like_sf"/>
</dbReference>
<dbReference type="NCBIfam" id="TIGR01552">
    <property type="entry name" value="phd_fam"/>
    <property type="match status" value="1"/>
</dbReference>
<proteinExistence type="inferred from homology"/>
<evidence type="ECO:0000256" key="1">
    <source>
        <dbReference type="ARBA" id="ARBA00009981"/>
    </source>
</evidence>
<sequence>MNPSRAPWPYAAAQEHLSELLERAADGEPQRIVQPDGSVIVVLATRTSQGVKLVRSTTVSLAHPTGSSEADE</sequence>
<gene>
    <name evidence="2" type="ORF">DEIPH_ctg051orf0044</name>
</gene>
<organism evidence="2 3">
    <name type="scientific">Deinococcus phoenicis</name>
    <dbReference type="NCBI Taxonomy" id="1476583"/>
    <lineage>
        <taxon>Bacteria</taxon>
        <taxon>Thermotogati</taxon>
        <taxon>Deinococcota</taxon>
        <taxon>Deinococci</taxon>
        <taxon>Deinococcales</taxon>
        <taxon>Deinococcaceae</taxon>
        <taxon>Deinococcus</taxon>
    </lineage>
</organism>
<dbReference type="PATRIC" id="fig|1476583.3.peg.2846"/>
<comment type="similarity">
    <text evidence="1">Belongs to the phD/YefM antitoxin family.</text>
</comment>
<dbReference type="STRING" id="1476583.DEIPH_ctg051orf0044"/>
<dbReference type="OrthoDB" id="9878175at2"/>
<dbReference type="AlphaFoldDB" id="A0A016QMP0"/>
<accession>A0A016QMP0</accession>
<name>A0A016QMP0_9DEIO</name>
<dbReference type="EMBL" id="JHAC01000049">
    <property type="protein sequence ID" value="EYB67132.1"/>
    <property type="molecule type" value="Genomic_DNA"/>
</dbReference>
<dbReference type="Proteomes" id="UP000020492">
    <property type="component" value="Unassembled WGS sequence"/>
</dbReference>
<dbReference type="Gene3D" id="3.40.1620.10">
    <property type="entry name" value="YefM-like domain"/>
    <property type="match status" value="1"/>
</dbReference>
<comment type="caution">
    <text evidence="2">The sequence shown here is derived from an EMBL/GenBank/DDBJ whole genome shotgun (WGS) entry which is preliminary data.</text>
</comment>
<evidence type="ECO:0008006" key="4">
    <source>
        <dbReference type="Google" id="ProtNLM"/>
    </source>
</evidence>
<dbReference type="SUPFAM" id="SSF143120">
    <property type="entry name" value="YefM-like"/>
    <property type="match status" value="1"/>
</dbReference>